<dbReference type="Proteomes" id="UP001240697">
    <property type="component" value="Chromosome"/>
</dbReference>
<feature type="region of interest" description="Disordered" evidence="1">
    <location>
        <begin position="475"/>
        <end position="499"/>
    </location>
</feature>
<keyword evidence="3" id="KW-1185">Reference proteome</keyword>
<evidence type="ECO:0000313" key="2">
    <source>
        <dbReference type="EMBL" id="WHS64694.1"/>
    </source>
</evidence>
<reference evidence="2 3" key="1">
    <citation type="submission" date="2023-05" db="EMBL/GenBank/DDBJ databases">
        <authorList>
            <person name="Yin Y."/>
            <person name="Lu Z."/>
        </authorList>
    </citation>
    <scope>NUCLEOTIDE SEQUENCE [LARGE SCALE GENOMIC DNA]</scope>
    <source>
        <strain evidence="2 3">ZM22</strain>
    </source>
</reference>
<evidence type="ECO:0000313" key="3">
    <source>
        <dbReference type="Proteomes" id="UP001240697"/>
    </source>
</evidence>
<gene>
    <name evidence="2" type="ORF">QMY55_19710</name>
</gene>
<organism evidence="2 3">
    <name type="scientific">Comamonas resistens</name>
    <dbReference type="NCBI Taxonomy" id="3046670"/>
    <lineage>
        <taxon>Bacteria</taxon>
        <taxon>Pseudomonadati</taxon>
        <taxon>Pseudomonadota</taxon>
        <taxon>Betaproteobacteria</taxon>
        <taxon>Burkholderiales</taxon>
        <taxon>Comamonadaceae</taxon>
        <taxon>Comamonas</taxon>
    </lineage>
</organism>
<dbReference type="EMBL" id="CP125947">
    <property type="protein sequence ID" value="WHS64694.1"/>
    <property type="molecule type" value="Genomic_DNA"/>
</dbReference>
<accession>A0ABY8SNM4</accession>
<proteinExistence type="predicted"/>
<evidence type="ECO:0000256" key="1">
    <source>
        <dbReference type="SAM" id="MobiDB-lite"/>
    </source>
</evidence>
<name>A0ABY8SNM4_9BURK</name>
<dbReference type="RefSeq" id="WP_283485807.1">
    <property type="nucleotide sequence ID" value="NZ_CP125947.1"/>
</dbReference>
<protein>
    <submittedName>
        <fullName evidence="2">Uncharacterized protein</fullName>
    </submittedName>
</protein>
<sequence>MKSLRPKVVPPVGWVADTREGTLRRDESGAADGGLLARLDAVVRFLMERDSLPCSEVVKVVCADLEADAALVLYMVQQQGLAMVVTNRTSFDSVGVGGSSGRSAQRAGHSGAIEAMRRYWGSEPACSVYEAAGLDCLAVPLWAACKVWGYGQMQTLRPMWPLSMSEVQWDVGPLEGWMPNAPNGLLRHGPGDECRLVRLVEVAAWMANEYPRDEVSRRLFGALYQNEADPWGWQLFVLNGKGYAQRLIRHFGPSPETVDFWQYLREPDSTFEYPECVTSECGAQDVIGVIVRMWEYAWPGVSADPDADRDWYLARVKSANLNHRARVNADPYASSVPAPASMLSEERQEMMRLLERLAVPIPIAFTLWGWGRAAAAVALPDAVAGTQAAPAAVAVIEVQDVTDWHSLVRYRLQFVSLAAQKRPVWLPGHVEILAARLHEEHQAGRGRGALGRLAGELGSVRSTVGELLKKHDFNQATGEKLQAPATPWDAMRPRGVKAS</sequence>